<dbReference type="AlphaFoldDB" id="A0A0V8JIN9"/>
<keyword evidence="2" id="KW-0812">Transmembrane</keyword>
<organism evidence="3 4">
    <name type="scientific">Priestia veravalensis</name>
    <dbReference type="NCBI Taxonomy" id="1414648"/>
    <lineage>
        <taxon>Bacteria</taxon>
        <taxon>Bacillati</taxon>
        <taxon>Bacillota</taxon>
        <taxon>Bacilli</taxon>
        <taxon>Bacillales</taxon>
        <taxon>Bacillaceae</taxon>
        <taxon>Priestia</taxon>
    </lineage>
</organism>
<feature type="transmembrane region" description="Helical" evidence="2">
    <location>
        <begin position="21"/>
        <end position="50"/>
    </location>
</feature>
<keyword evidence="1 2" id="KW-0472">Membrane</keyword>
<dbReference type="GO" id="GO:0016020">
    <property type="term" value="C:membrane"/>
    <property type="evidence" value="ECO:0007669"/>
    <property type="project" value="InterPro"/>
</dbReference>
<sequence>MQFFQSPKDYYARFDIATSIRLLRIFMFLISLIAPAMVIVVSITAIASFANPAFEMAISARSIRFLFMLGAASLFKVESPSRLSYPFGITILFISIMSASNVQEHLQEGLTIVIKVLHIPLFVVIPLVLLFVAFLRNRKKFSSKQA</sequence>
<evidence type="ECO:0000313" key="3">
    <source>
        <dbReference type="EMBL" id="KSU86899.1"/>
    </source>
</evidence>
<dbReference type="InterPro" id="IPR004995">
    <property type="entry name" value="Spore_Ger"/>
</dbReference>
<feature type="transmembrane region" description="Helical" evidence="2">
    <location>
        <begin position="112"/>
        <end position="135"/>
    </location>
</feature>
<dbReference type="Pfam" id="PF03323">
    <property type="entry name" value="GerA"/>
    <property type="match status" value="1"/>
</dbReference>
<comment type="caution">
    <text evidence="3">The sequence shown here is derived from an EMBL/GenBank/DDBJ whole genome shotgun (WGS) entry which is preliminary data.</text>
</comment>
<feature type="transmembrane region" description="Helical" evidence="2">
    <location>
        <begin position="56"/>
        <end position="75"/>
    </location>
</feature>
<evidence type="ECO:0000256" key="1">
    <source>
        <dbReference type="ARBA" id="ARBA00023136"/>
    </source>
</evidence>
<reference evidence="3 4" key="1">
    <citation type="submission" date="2015-11" db="EMBL/GenBank/DDBJ databases">
        <title>Bacillus caseinolyticus sp nov.</title>
        <authorList>
            <person name="Dastager S.G."/>
            <person name="Mawlankar R."/>
        </authorList>
    </citation>
    <scope>NUCLEOTIDE SEQUENCE [LARGE SCALE GENOMIC DNA]</scope>
    <source>
        <strain evidence="3 4">SGD-V-76</strain>
    </source>
</reference>
<protein>
    <submittedName>
        <fullName evidence="3">Uncharacterized protein</fullName>
    </submittedName>
</protein>
<evidence type="ECO:0000256" key="2">
    <source>
        <dbReference type="SAM" id="Phobius"/>
    </source>
</evidence>
<feature type="transmembrane region" description="Helical" evidence="2">
    <location>
        <begin position="82"/>
        <end position="100"/>
    </location>
</feature>
<proteinExistence type="predicted"/>
<accession>A0A0V8JIN9</accession>
<keyword evidence="4" id="KW-1185">Reference proteome</keyword>
<evidence type="ECO:0000313" key="4">
    <source>
        <dbReference type="Proteomes" id="UP000053681"/>
    </source>
</evidence>
<dbReference type="GO" id="GO:0009847">
    <property type="term" value="P:spore germination"/>
    <property type="evidence" value="ECO:0007669"/>
    <property type="project" value="InterPro"/>
</dbReference>
<keyword evidence="2" id="KW-1133">Transmembrane helix</keyword>
<gene>
    <name evidence="3" type="ORF">AS180_16150</name>
</gene>
<name>A0A0V8JIN9_9BACI</name>
<dbReference type="EMBL" id="LNQP01000061">
    <property type="protein sequence ID" value="KSU86899.1"/>
    <property type="molecule type" value="Genomic_DNA"/>
</dbReference>
<dbReference type="Proteomes" id="UP000053681">
    <property type="component" value="Unassembled WGS sequence"/>
</dbReference>